<dbReference type="PROSITE" id="PS50994">
    <property type="entry name" value="INTEGRASE"/>
    <property type="match status" value="1"/>
</dbReference>
<dbReference type="EMBL" id="PSYR01000002">
    <property type="protein sequence ID" value="RCN56215.1"/>
    <property type="molecule type" value="Genomic_DNA"/>
</dbReference>
<dbReference type="EMBL" id="PSYR01000001">
    <property type="protein sequence ID" value="RCN59084.1"/>
    <property type="molecule type" value="Genomic_DNA"/>
</dbReference>
<proteinExistence type="predicted"/>
<dbReference type="RefSeq" id="WP_114282231.1">
    <property type="nucleotide sequence ID" value="NZ_CP080624.1"/>
</dbReference>
<evidence type="ECO:0000313" key="13">
    <source>
        <dbReference type="EMBL" id="RCN59416.1"/>
    </source>
</evidence>
<dbReference type="Pfam" id="PF13276">
    <property type="entry name" value="HTH_21"/>
    <property type="match status" value="1"/>
</dbReference>
<accession>A0A368HJ67</accession>
<name>A0A368HJ67_9GAMM</name>
<dbReference type="AlphaFoldDB" id="A0A368HJ67"/>
<dbReference type="Gene3D" id="3.30.420.10">
    <property type="entry name" value="Ribonuclease H-like superfamily/Ribonuclease H"/>
    <property type="match status" value="1"/>
</dbReference>
<dbReference type="GO" id="GO:0015074">
    <property type="term" value="P:DNA integration"/>
    <property type="evidence" value="ECO:0007669"/>
    <property type="project" value="InterPro"/>
</dbReference>
<dbReference type="OrthoDB" id="7064550at2"/>
<dbReference type="Pfam" id="PF00665">
    <property type="entry name" value="rve"/>
    <property type="match status" value="1"/>
</dbReference>
<sequence>MKYAYIASQRTHYPIGFMCRVLEVSTSGFFAWQARERAPQSDADAPLRAAIIQVHEESRRRYGRRRLTHALRAQGMRINPKRVHRVMREEGLRGVRKGRFVPRTTDSAHQRAIAPNVLQRRFSVDTAVPAWTSDITYVATREGWLYLAVIIALQTRQVLGYSLSDRMPDELVLNALRNACHLQTPPSGTVFHSDRGSQYASDDFRNALGALGMVASMSRKGNCWDNAVSESFFATLKTEEATEPYATKQDAHRAIAQYIHGFYNPVRLHSSLGYLSPNEYARRMQHPDQDPSMRSAA</sequence>
<dbReference type="InterPro" id="IPR048020">
    <property type="entry name" value="Transpos_IS3"/>
</dbReference>
<evidence type="ECO:0000313" key="12">
    <source>
        <dbReference type="EMBL" id="RCN59370.1"/>
    </source>
</evidence>
<evidence type="ECO:0000313" key="3">
    <source>
        <dbReference type="EMBL" id="RCN56215.1"/>
    </source>
</evidence>
<evidence type="ECO:0000313" key="9">
    <source>
        <dbReference type="EMBL" id="RCN59081.1"/>
    </source>
</evidence>
<dbReference type="InterPro" id="IPR025948">
    <property type="entry name" value="HTH-like_dom"/>
</dbReference>
<dbReference type="InterPro" id="IPR050900">
    <property type="entry name" value="Transposase_IS3/IS150/IS904"/>
</dbReference>
<dbReference type="EMBL" id="PSYR01000001">
    <property type="protein sequence ID" value="RCN59081.1"/>
    <property type="molecule type" value="Genomic_DNA"/>
</dbReference>
<dbReference type="SUPFAM" id="SSF53098">
    <property type="entry name" value="Ribonuclease H-like"/>
    <property type="match status" value="1"/>
</dbReference>
<evidence type="ECO:0000313" key="10">
    <source>
        <dbReference type="EMBL" id="RCN59084.1"/>
    </source>
</evidence>
<evidence type="ECO:0000313" key="11">
    <source>
        <dbReference type="EMBL" id="RCN59106.1"/>
    </source>
</evidence>
<dbReference type="EMBL" id="PSYR01000002">
    <property type="protein sequence ID" value="RCN56974.1"/>
    <property type="molecule type" value="Genomic_DNA"/>
</dbReference>
<dbReference type="EMBL" id="PSYR01000001">
    <property type="protein sequence ID" value="RCN58596.1"/>
    <property type="molecule type" value="Genomic_DNA"/>
</dbReference>
<dbReference type="InterPro" id="IPR036397">
    <property type="entry name" value="RNaseH_sf"/>
</dbReference>
<dbReference type="Pfam" id="PF13333">
    <property type="entry name" value="rve_2"/>
    <property type="match status" value="1"/>
</dbReference>
<keyword evidence="14" id="KW-1185">Reference proteome</keyword>
<organism evidence="13 14">
    <name type="scientific">Acidiferrobacter thiooxydans</name>
    <dbReference type="NCBI Taxonomy" id="163359"/>
    <lineage>
        <taxon>Bacteria</taxon>
        <taxon>Pseudomonadati</taxon>
        <taxon>Pseudomonadota</taxon>
        <taxon>Gammaproteobacteria</taxon>
        <taxon>Acidiferrobacterales</taxon>
        <taxon>Acidiferrobacteraceae</taxon>
        <taxon>Acidiferrobacter</taxon>
    </lineage>
</organism>
<evidence type="ECO:0000313" key="4">
    <source>
        <dbReference type="EMBL" id="RCN56328.1"/>
    </source>
</evidence>
<protein>
    <submittedName>
        <fullName evidence="13">IS3 family transposase</fullName>
    </submittedName>
</protein>
<dbReference type="EMBL" id="PSYR01000002">
    <property type="protein sequence ID" value="RCN56710.1"/>
    <property type="molecule type" value="Genomic_DNA"/>
</dbReference>
<dbReference type="Proteomes" id="UP000253250">
    <property type="component" value="Unassembled WGS sequence"/>
</dbReference>
<evidence type="ECO:0000313" key="2">
    <source>
        <dbReference type="EMBL" id="RCN56182.1"/>
    </source>
</evidence>
<dbReference type="EMBL" id="PSYR01000001">
    <property type="protein sequence ID" value="RCN59416.1"/>
    <property type="molecule type" value="Genomic_DNA"/>
</dbReference>
<reference evidence="13 14" key="1">
    <citation type="submission" date="2018-02" db="EMBL/GenBank/DDBJ databases">
        <title>Insights into the biology of acidophilic members of the Acidiferrobacteraceae family derived from comparative genomic analyses.</title>
        <authorList>
            <person name="Issotta F."/>
            <person name="Thyssen C."/>
            <person name="Mena C."/>
            <person name="Moya A."/>
            <person name="Bellenberg S."/>
            <person name="Sproer C."/>
            <person name="Covarrubias P.C."/>
            <person name="Sand W."/>
            <person name="Quatrini R."/>
            <person name="Vera M."/>
        </authorList>
    </citation>
    <scope>NUCLEOTIDE SEQUENCE [LARGE SCALE GENOMIC DNA]</scope>
    <source>
        <strain evidence="13">M-1</strain>
        <strain evidence="14">m-1</strain>
    </source>
</reference>
<dbReference type="EMBL" id="PSYR01000001">
    <property type="protein sequence ID" value="RCN59106.1"/>
    <property type="molecule type" value="Genomic_DNA"/>
</dbReference>
<evidence type="ECO:0000313" key="6">
    <source>
        <dbReference type="EMBL" id="RCN56710.1"/>
    </source>
</evidence>
<evidence type="ECO:0000259" key="1">
    <source>
        <dbReference type="PROSITE" id="PS50994"/>
    </source>
</evidence>
<dbReference type="NCBIfam" id="NF033516">
    <property type="entry name" value="transpos_IS3"/>
    <property type="match status" value="1"/>
</dbReference>
<evidence type="ECO:0000313" key="8">
    <source>
        <dbReference type="EMBL" id="RCN58596.1"/>
    </source>
</evidence>
<dbReference type="EMBL" id="PSYR01000002">
    <property type="protein sequence ID" value="RCN56182.1"/>
    <property type="molecule type" value="Genomic_DNA"/>
</dbReference>
<evidence type="ECO:0000313" key="14">
    <source>
        <dbReference type="Proteomes" id="UP000253250"/>
    </source>
</evidence>
<dbReference type="InterPro" id="IPR001584">
    <property type="entry name" value="Integrase_cat-core"/>
</dbReference>
<evidence type="ECO:0000313" key="7">
    <source>
        <dbReference type="EMBL" id="RCN56974.1"/>
    </source>
</evidence>
<dbReference type="EMBL" id="PSYR01000001">
    <property type="protein sequence ID" value="RCN59370.1"/>
    <property type="molecule type" value="Genomic_DNA"/>
</dbReference>
<feature type="domain" description="Integrase catalytic" evidence="1">
    <location>
        <begin position="111"/>
        <end position="285"/>
    </location>
</feature>
<dbReference type="EMBL" id="PSYR01000002">
    <property type="protein sequence ID" value="RCN56373.1"/>
    <property type="molecule type" value="Genomic_DNA"/>
</dbReference>
<evidence type="ECO:0000313" key="5">
    <source>
        <dbReference type="EMBL" id="RCN56373.1"/>
    </source>
</evidence>
<dbReference type="GO" id="GO:0003676">
    <property type="term" value="F:nucleic acid binding"/>
    <property type="evidence" value="ECO:0007669"/>
    <property type="project" value="InterPro"/>
</dbReference>
<dbReference type="PANTHER" id="PTHR46889:SF4">
    <property type="entry name" value="TRANSPOSASE INSO FOR INSERTION SEQUENCE ELEMENT IS911B-RELATED"/>
    <property type="match status" value="1"/>
</dbReference>
<dbReference type="PANTHER" id="PTHR46889">
    <property type="entry name" value="TRANSPOSASE INSF FOR INSERTION SEQUENCE IS3B-RELATED"/>
    <property type="match status" value="1"/>
</dbReference>
<gene>
    <name evidence="8" type="ORF">C4900_02080</name>
    <name evidence="9" type="ORF">C4900_04930</name>
    <name evidence="10" type="ORF">C4900_04960</name>
    <name evidence="11" type="ORF">C4900_05100</name>
    <name evidence="12" type="ORF">C4900_06650</name>
    <name evidence="13" type="ORF">C4900_06915</name>
    <name evidence="2" type="ORF">C4900_10015</name>
    <name evidence="3" type="ORF">C4900_10195</name>
    <name evidence="4" type="ORF">C4900_10850</name>
    <name evidence="5" type="ORF">C4900_11115</name>
    <name evidence="6" type="ORF">C4900_13145</name>
    <name evidence="7" type="ORF">C4900_14685</name>
</gene>
<dbReference type="InterPro" id="IPR012337">
    <property type="entry name" value="RNaseH-like_sf"/>
</dbReference>
<comment type="caution">
    <text evidence="13">The sequence shown here is derived from an EMBL/GenBank/DDBJ whole genome shotgun (WGS) entry which is preliminary data.</text>
</comment>
<dbReference type="EMBL" id="PSYR01000002">
    <property type="protein sequence ID" value="RCN56328.1"/>
    <property type="molecule type" value="Genomic_DNA"/>
</dbReference>